<accession>A0ABW5AI04</accession>
<dbReference type="SUPFAM" id="SSF56281">
    <property type="entry name" value="Metallo-hydrolase/oxidoreductase"/>
    <property type="match status" value="1"/>
</dbReference>
<feature type="domain" description="Metallo-beta-lactamase" evidence="3">
    <location>
        <begin position="49"/>
        <end position="234"/>
    </location>
</feature>
<dbReference type="InterPro" id="IPR050855">
    <property type="entry name" value="NDM-1-like"/>
</dbReference>
<protein>
    <submittedName>
        <fullName evidence="4">MBL fold metallo-hydrolase</fullName>
    </submittedName>
</protein>
<dbReference type="InterPro" id="IPR001279">
    <property type="entry name" value="Metallo-B-lactamas"/>
</dbReference>
<dbReference type="CDD" id="cd16282">
    <property type="entry name" value="metallo-hydrolase-like_MBL-fold"/>
    <property type="match status" value="1"/>
</dbReference>
<dbReference type="InterPro" id="IPR036866">
    <property type="entry name" value="RibonucZ/Hydroxyglut_hydro"/>
</dbReference>
<keyword evidence="2" id="KW-0732">Signal</keyword>
<sequence>MRSMMLAVCLFVIGARSALGLEMVAVAENVWAVVGDLGQRSSENLGNNATFGVVLTTDGVVLIDSGGSAAGAAAIDREIRKVTAQPVVAVINTGGQDHRWLGNGYWKARGARIIASARAVEDQRERLDQQWTILSTLVGENTLAGTTPAFADETFRERLDLVIGGERFELRHTGVAHTPGDAVVWLPSRRIVFAGDIVFVDRMLGILPVSRVDAWITAFDAMAALEPSVVVPGHGRPTTLAGATAATRDYLAHLRDAVRKIVKQGGGMSDAARIDQSRFLRLTGADQLAGRNAQAVFEQLEFDEQ</sequence>
<dbReference type="SMART" id="SM00849">
    <property type="entry name" value="Lactamase_B"/>
    <property type="match status" value="1"/>
</dbReference>
<evidence type="ECO:0000313" key="4">
    <source>
        <dbReference type="EMBL" id="MFD2181727.1"/>
    </source>
</evidence>
<dbReference type="PANTHER" id="PTHR42951:SF4">
    <property type="entry name" value="ACYL-COENZYME A THIOESTERASE MBLAC2"/>
    <property type="match status" value="1"/>
</dbReference>
<feature type="chain" id="PRO_5046165679" evidence="2">
    <location>
        <begin position="21"/>
        <end position="305"/>
    </location>
</feature>
<evidence type="ECO:0000256" key="1">
    <source>
        <dbReference type="ARBA" id="ARBA00005250"/>
    </source>
</evidence>
<proteinExistence type="inferred from homology"/>
<dbReference type="RefSeq" id="WP_378476909.1">
    <property type="nucleotide sequence ID" value="NZ_JBHUIW010000004.1"/>
</dbReference>
<evidence type="ECO:0000313" key="5">
    <source>
        <dbReference type="Proteomes" id="UP001597314"/>
    </source>
</evidence>
<feature type="signal peptide" evidence="2">
    <location>
        <begin position="1"/>
        <end position="20"/>
    </location>
</feature>
<evidence type="ECO:0000259" key="3">
    <source>
        <dbReference type="SMART" id="SM00849"/>
    </source>
</evidence>
<name>A0ABW5AI04_9BRAD</name>
<dbReference type="Pfam" id="PF00753">
    <property type="entry name" value="Lactamase_B"/>
    <property type="match status" value="1"/>
</dbReference>
<reference evidence="5" key="1">
    <citation type="journal article" date="2019" name="Int. J. Syst. Evol. Microbiol.">
        <title>The Global Catalogue of Microorganisms (GCM) 10K type strain sequencing project: providing services to taxonomists for standard genome sequencing and annotation.</title>
        <authorList>
            <consortium name="The Broad Institute Genomics Platform"/>
            <consortium name="The Broad Institute Genome Sequencing Center for Infectious Disease"/>
            <person name="Wu L."/>
            <person name="Ma J."/>
        </authorList>
    </citation>
    <scope>NUCLEOTIDE SEQUENCE [LARGE SCALE GENOMIC DNA]</scope>
    <source>
        <strain evidence="5">CGMCC 1.6774</strain>
    </source>
</reference>
<dbReference type="Proteomes" id="UP001597314">
    <property type="component" value="Unassembled WGS sequence"/>
</dbReference>
<dbReference type="Gene3D" id="3.60.15.10">
    <property type="entry name" value="Ribonuclease Z/Hydroxyacylglutathione hydrolase-like"/>
    <property type="match status" value="1"/>
</dbReference>
<evidence type="ECO:0000256" key="2">
    <source>
        <dbReference type="SAM" id="SignalP"/>
    </source>
</evidence>
<organism evidence="4 5">
    <name type="scientific">Rhodoplanes azumiensis</name>
    <dbReference type="NCBI Taxonomy" id="1897628"/>
    <lineage>
        <taxon>Bacteria</taxon>
        <taxon>Pseudomonadati</taxon>
        <taxon>Pseudomonadota</taxon>
        <taxon>Alphaproteobacteria</taxon>
        <taxon>Hyphomicrobiales</taxon>
        <taxon>Nitrobacteraceae</taxon>
        <taxon>Rhodoplanes</taxon>
    </lineage>
</organism>
<comment type="similarity">
    <text evidence="1">Belongs to the metallo-beta-lactamase superfamily. Class-B beta-lactamase family.</text>
</comment>
<gene>
    <name evidence="4" type="ORF">ACFSOX_06145</name>
</gene>
<dbReference type="EMBL" id="JBHUIW010000004">
    <property type="protein sequence ID" value="MFD2181727.1"/>
    <property type="molecule type" value="Genomic_DNA"/>
</dbReference>
<dbReference type="PANTHER" id="PTHR42951">
    <property type="entry name" value="METALLO-BETA-LACTAMASE DOMAIN-CONTAINING"/>
    <property type="match status" value="1"/>
</dbReference>
<comment type="caution">
    <text evidence="4">The sequence shown here is derived from an EMBL/GenBank/DDBJ whole genome shotgun (WGS) entry which is preliminary data.</text>
</comment>
<keyword evidence="5" id="KW-1185">Reference proteome</keyword>